<accession>A0A8W8MKI4</accession>
<dbReference type="EnsemblMetazoa" id="G32750.1">
    <property type="protein sequence ID" value="G32750.1:cds"/>
    <property type="gene ID" value="G32750"/>
</dbReference>
<dbReference type="InterPro" id="IPR017943">
    <property type="entry name" value="Bactericidal_perm-incr_a/b_dom"/>
</dbReference>
<organism evidence="2 3">
    <name type="scientific">Magallana gigas</name>
    <name type="common">Pacific oyster</name>
    <name type="synonym">Crassostrea gigas</name>
    <dbReference type="NCBI Taxonomy" id="29159"/>
    <lineage>
        <taxon>Eukaryota</taxon>
        <taxon>Metazoa</taxon>
        <taxon>Spiralia</taxon>
        <taxon>Lophotrochozoa</taxon>
        <taxon>Mollusca</taxon>
        <taxon>Bivalvia</taxon>
        <taxon>Autobranchia</taxon>
        <taxon>Pteriomorphia</taxon>
        <taxon>Ostreida</taxon>
        <taxon>Ostreoidea</taxon>
        <taxon>Ostreidae</taxon>
        <taxon>Magallana</taxon>
    </lineage>
</organism>
<keyword evidence="3" id="KW-1185">Reference proteome</keyword>
<feature type="signal peptide" evidence="1">
    <location>
        <begin position="1"/>
        <end position="25"/>
    </location>
</feature>
<dbReference type="GO" id="GO:0008289">
    <property type="term" value="F:lipid binding"/>
    <property type="evidence" value="ECO:0007669"/>
    <property type="project" value="InterPro"/>
</dbReference>
<reference evidence="2" key="1">
    <citation type="submission" date="2022-08" db="UniProtKB">
        <authorList>
            <consortium name="EnsemblMetazoa"/>
        </authorList>
    </citation>
    <scope>IDENTIFICATION</scope>
    <source>
        <strain evidence="2">05x7-T-G4-1.051#20</strain>
    </source>
</reference>
<evidence type="ECO:0000313" key="2">
    <source>
        <dbReference type="EnsemblMetazoa" id="G32750.1:cds"/>
    </source>
</evidence>
<sequence>MNMSVVTIPVLSFLCLLCLVGHSQAQVNSEVAKDVDMNGLKPLLLTEIKRNIQAYFRRTHNDLIYEVRNFQITDFVPPRTYLTLRRRFPPTYEWIGFNAQVYGRFDWFYDYRTWWVQQSNRGLASVAITRIGFSVYITRERGFITAGYCTSRRPSVAIRSRDSGLNWLDFYVIQLLENEIETLLTGPDGVICSYVRGFIERQGRAVSDMIDDNFGGIDITGGGIDITGGGIDITGGGIDITGGGKDITRRRDDSDDEFDD</sequence>
<keyword evidence="1" id="KW-0732">Signal</keyword>
<feature type="chain" id="PRO_5036505527" evidence="1">
    <location>
        <begin position="26"/>
        <end position="260"/>
    </location>
</feature>
<dbReference type="SUPFAM" id="SSF55394">
    <property type="entry name" value="Bactericidal permeability-increasing protein, BPI"/>
    <property type="match status" value="1"/>
</dbReference>
<dbReference type="Gene3D" id="3.15.10.10">
    <property type="entry name" value="Bactericidal permeability-increasing protein, domain 1"/>
    <property type="match status" value="1"/>
</dbReference>
<evidence type="ECO:0000256" key="1">
    <source>
        <dbReference type="SAM" id="SignalP"/>
    </source>
</evidence>
<dbReference type="AlphaFoldDB" id="A0A8W8MKI4"/>
<name>A0A8W8MKI4_MAGGI</name>
<evidence type="ECO:0000313" key="3">
    <source>
        <dbReference type="Proteomes" id="UP000005408"/>
    </source>
</evidence>
<proteinExistence type="predicted"/>
<dbReference type="Proteomes" id="UP000005408">
    <property type="component" value="Unassembled WGS sequence"/>
</dbReference>
<protein>
    <submittedName>
        <fullName evidence="2">Uncharacterized protein</fullName>
    </submittedName>
</protein>